<proteinExistence type="predicted"/>
<dbReference type="Pfam" id="PF13962">
    <property type="entry name" value="PGG"/>
    <property type="match status" value="1"/>
</dbReference>
<evidence type="ECO:0000259" key="9">
    <source>
        <dbReference type="Pfam" id="PF13962"/>
    </source>
</evidence>
<evidence type="ECO:0000256" key="6">
    <source>
        <dbReference type="ARBA" id="ARBA00023136"/>
    </source>
</evidence>
<feature type="transmembrane region" description="Helical" evidence="8">
    <location>
        <begin position="433"/>
        <end position="452"/>
    </location>
</feature>
<dbReference type="Pfam" id="PF12796">
    <property type="entry name" value="Ank_2"/>
    <property type="match status" value="1"/>
</dbReference>
<dbReference type="SMART" id="SM00248">
    <property type="entry name" value="ANK"/>
    <property type="match status" value="4"/>
</dbReference>
<feature type="compositionally biased region" description="Basic and acidic residues" evidence="7">
    <location>
        <begin position="229"/>
        <end position="239"/>
    </location>
</feature>
<evidence type="ECO:0000256" key="1">
    <source>
        <dbReference type="ARBA" id="ARBA00004141"/>
    </source>
</evidence>
<gene>
    <name evidence="10" type="ORF">HU200_034384</name>
</gene>
<organism evidence="10 11">
    <name type="scientific">Digitaria exilis</name>
    <dbReference type="NCBI Taxonomy" id="1010633"/>
    <lineage>
        <taxon>Eukaryota</taxon>
        <taxon>Viridiplantae</taxon>
        <taxon>Streptophyta</taxon>
        <taxon>Embryophyta</taxon>
        <taxon>Tracheophyta</taxon>
        <taxon>Spermatophyta</taxon>
        <taxon>Magnoliopsida</taxon>
        <taxon>Liliopsida</taxon>
        <taxon>Poales</taxon>
        <taxon>Poaceae</taxon>
        <taxon>PACMAD clade</taxon>
        <taxon>Panicoideae</taxon>
        <taxon>Panicodae</taxon>
        <taxon>Paniceae</taxon>
        <taxon>Anthephorinae</taxon>
        <taxon>Digitaria</taxon>
    </lineage>
</organism>
<comment type="subcellular location">
    <subcellularLocation>
        <location evidence="1">Membrane</location>
        <topology evidence="1">Multi-pass membrane protein</topology>
    </subcellularLocation>
</comment>
<comment type="caution">
    <text evidence="10">The sequence shown here is derived from an EMBL/GenBank/DDBJ whole genome shotgun (WGS) entry which is preliminary data.</text>
</comment>
<dbReference type="InterPro" id="IPR026961">
    <property type="entry name" value="PGG_dom"/>
</dbReference>
<dbReference type="OrthoDB" id="689245at2759"/>
<feature type="transmembrane region" description="Helical" evidence="8">
    <location>
        <begin position="337"/>
        <end position="360"/>
    </location>
</feature>
<dbReference type="InterPro" id="IPR036770">
    <property type="entry name" value="Ankyrin_rpt-contain_sf"/>
</dbReference>
<dbReference type="Proteomes" id="UP000636709">
    <property type="component" value="Unassembled WGS sequence"/>
</dbReference>
<accession>A0A835BKZ6</accession>
<feature type="domain" description="PGG" evidence="9">
    <location>
        <begin position="253"/>
        <end position="355"/>
    </location>
</feature>
<dbReference type="SUPFAM" id="SSF48403">
    <property type="entry name" value="Ankyrin repeat"/>
    <property type="match status" value="1"/>
</dbReference>
<keyword evidence="11" id="KW-1185">Reference proteome</keyword>
<keyword evidence="2 8" id="KW-0812">Transmembrane</keyword>
<dbReference type="Gene3D" id="1.25.40.20">
    <property type="entry name" value="Ankyrin repeat-containing domain"/>
    <property type="match status" value="1"/>
</dbReference>
<feature type="transmembrane region" description="Helical" evidence="8">
    <location>
        <begin position="366"/>
        <end position="389"/>
    </location>
</feature>
<protein>
    <recommendedName>
        <fullName evidence="9">PGG domain-containing protein</fullName>
    </recommendedName>
</protein>
<name>A0A835BKZ6_9POAL</name>
<evidence type="ECO:0000256" key="4">
    <source>
        <dbReference type="ARBA" id="ARBA00022989"/>
    </source>
</evidence>
<dbReference type="PANTHER" id="PTHR24186:SF50">
    <property type="entry name" value="ANKYRIN REPEAT-CONTAINING PROTEIN ITN1-LIKE ISOFORM X1"/>
    <property type="match status" value="1"/>
</dbReference>
<keyword evidence="5" id="KW-0040">ANK repeat</keyword>
<sequence>MEFGTEQMTLGTELLRVLAAGDVTRLKDLLRSEGRSGADGHVAIEVNGASPAAASPPVGTGCLLGVTSNGNTALHLVASRGHAELAALVCERVPSLVATRNAGLDTPLHCAAKAGSRAVSACLLSQMRAAGEADAAAALRARNLLGATALHEAVRLSRAAKQEHDMLRNGAIGSVTNDDGISPLYLAAITPSRFMVRLLLRPSPDGTPSPASFEGRSGRTALHVAAATSKDKDSESGDKEESDEEGYMMGNGTIASGLIAIVAFAAAVTVPGGFISDDNPHPGTAILAKRFAFRAFVVSDTMAFLSSIIATCFLIYGGAREVPPRHRETYKLLASGLVPLAVQFMIAAFAFGFHLVLGAANLGLIIFVYMVSSASVLFCFPGIWVPFCLGFQKAIWRRAGWRGILNLPKRPSGLLHVVCHLCYSPLIQVRRTVCAVLICVTFVVAIALEIALPNY</sequence>
<evidence type="ECO:0000313" key="10">
    <source>
        <dbReference type="EMBL" id="KAF8700444.1"/>
    </source>
</evidence>
<evidence type="ECO:0000256" key="7">
    <source>
        <dbReference type="SAM" id="MobiDB-lite"/>
    </source>
</evidence>
<keyword evidence="6 8" id="KW-0472">Membrane</keyword>
<evidence type="ECO:0000313" key="11">
    <source>
        <dbReference type="Proteomes" id="UP000636709"/>
    </source>
</evidence>
<dbReference type="GO" id="GO:0005886">
    <property type="term" value="C:plasma membrane"/>
    <property type="evidence" value="ECO:0007669"/>
    <property type="project" value="TreeGrafter"/>
</dbReference>
<reference evidence="10" key="1">
    <citation type="submission" date="2020-07" db="EMBL/GenBank/DDBJ databases">
        <title>Genome sequence and genetic diversity analysis of an under-domesticated orphan crop, white fonio (Digitaria exilis).</title>
        <authorList>
            <person name="Bennetzen J.L."/>
            <person name="Chen S."/>
            <person name="Ma X."/>
            <person name="Wang X."/>
            <person name="Yssel A.E.J."/>
            <person name="Chaluvadi S.R."/>
            <person name="Johnson M."/>
            <person name="Gangashetty P."/>
            <person name="Hamidou F."/>
            <person name="Sanogo M.D."/>
            <person name="Zwaenepoel A."/>
            <person name="Wallace J."/>
            <person name="Van De Peer Y."/>
            <person name="Van Deynze A."/>
        </authorList>
    </citation>
    <scope>NUCLEOTIDE SEQUENCE</scope>
    <source>
        <tissue evidence="10">Leaves</tissue>
    </source>
</reference>
<keyword evidence="3" id="KW-0677">Repeat</keyword>
<feature type="region of interest" description="Disordered" evidence="7">
    <location>
        <begin position="224"/>
        <end position="247"/>
    </location>
</feature>
<evidence type="ECO:0000256" key="5">
    <source>
        <dbReference type="ARBA" id="ARBA00023043"/>
    </source>
</evidence>
<dbReference type="AlphaFoldDB" id="A0A835BKZ6"/>
<feature type="transmembrane region" description="Helical" evidence="8">
    <location>
        <begin position="254"/>
        <end position="275"/>
    </location>
</feature>
<evidence type="ECO:0000256" key="8">
    <source>
        <dbReference type="SAM" id="Phobius"/>
    </source>
</evidence>
<keyword evidence="4 8" id="KW-1133">Transmembrane helix</keyword>
<dbReference type="PANTHER" id="PTHR24186">
    <property type="entry name" value="PROTEIN PHOSPHATASE 1 REGULATORY SUBUNIT"/>
    <property type="match status" value="1"/>
</dbReference>
<evidence type="ECO:0000256" key="3">
    <source>
        <dbReference type="ARBA" id="ARBA00022737"/>
    </source>
</evidence>
<evidence type="ECO:0000256" key="2">
    <source>
        <dbReference type="ARBA" id="ARBA00022692"/>
    </source>
</evidence>
<dbReference type="InterPro" id="IPR002110">
    <property type="entry name" value="Ankyrin_rpt"/>
</dbReference>
<dbReference type="EMBL" id="JACEFO010001827">
    <property type="protein sequence ID" value="KAF8700444.1"/>
    <property type="molecule type" value="Genomic_DNA"/>
</dbReference>
<feature type="transmembrane region" description="Helical" evidence="8">
    <location>
        <begin position="295"/>
        <end position="316"/>
    </location>
</feature>